<dbReference type="PANTHER" id="PTHR30332:SF17">
    <property type="entry name" value="TYPE IV PILIATION SYSTEM PROTEIN DR_0774-RELATED"/>
    <property type="match status" value="1"/>
</dbReference>
<dbReference type="EMBL" id="FQXZ01000036">
    <property type="protein sequence ID" value="SHI27241.1"/>
    <property type="molecule type" value="Genomic_DNA"/>
</dbReference>
<evidence type="ECO:0000259" key="2">
    <source>
        <dbReference type="Pfam" id="PF00263"/>
    </source>
</evidence>
<feature type="domain" description="Type II/III secretion system secretin-like" evidence="2">
    <location>
        <begin position="283"/>
        <end position="442"/>
    </location>
</feature>
<feature type="domain" description="Pilus formation protein N-terminal" evidence="3">
    <location>
        <begin position="62"/>
        <end position="127"/>
    </location>
</feature>
<evidence type="ECO:0000259" key="3">
    <source>
        <dbReference type="Pfam" id="PF13629"/>
    </source>
</evidence>
<sequence>MKTSYDIKNKTTENRTIKNRILFMLVLLTGVLTGSVSAGQPASVSISQPSGVSFSQIPVKGMVHLTVNQGKLLSLPASASKVLIANPDIVSFQLPSSKNIFVFAKKPGMTTLYALDSKDKVILATQLKSGFDLAALTQRIHKEITGSQVRLLNSTENGIIVRGSVRTPQQAKQVIDAIAAYTKGDSDDSKGRPGQDDTVRIVNQLKIELSAQINISVRIVEVARSLSSKFGFSWEALLDNGSYFIRNTSTALFDATTGVFSGRDIADSLIGGASGDLGGVLSALSSNGMASILAEPNLTAMSGETAGFAAGGEVPILIINNNNTTVDYKQYGVIMRMTPTLLSPNRISLHIAPEVSDLSDEGSVVLDRTVIPAFKVRRADTTVELASGQSFALAGMLRTGVNQTIDGVPGLRQLPVLGHLFESESNQKEETELVIIATAYVVTPTQAGELQTPGKGIKPLDNTMPEQASAGYLF</sequence>
<dbReference type="InterPro" id="IPR001775">
    <property type="entry name" value="GspD/PilQ"/>
</dbReference>
<comment type="similarity">
    <text evidence="1">Belongs to the bacterial secretin family.</text>
</comment>
<gene>
    <name evidence="4" type="primary">gspD_2</name>
    <name evidence="4" type="ORF">VA7868_03161</name>
</gene>
<dbReference type="RefSeq" id="WP_073604785.1">
    <property type="nucleotide sequence ID" value="NZ_FQXZ01000036.1"/>
</dbReference>
<dbReference type="PANTHER" id="PTHR30332">
    <property type="entry name" value="PROBABLE GENERAL SECRETION PATHWAY PROTEIN D"/>
    <property type="match status" value="1"/>
</dbReference>
<accession>A0A1M5ZSQ3</accession>
<organism evidence="4 5">
    <name type="scientific">Vibrio aerogenes CECT 7868</name>
    <dbReference type="NCBI Taxonomy" id="1216006"/>
    <lineage>
        <taxon>Bacteria</taxon>
        <taxon>Pseudomonadati</taxon>
        <taxon>Pseudomonadota</taxon>
        <taxon>Gammaproteobacteria</taxon>
        <taxon>Vibrionales</taxon>
        <taxon>Vibrionaceae</taxon>
        <taxon>Vibrio</taxon>
    </lineage>
</organism>
<dbReference type="InterPro" id="IPR050810">
    <property type="entry name" value="Bact_Secretion_Sys_Channel"/>
</dbReference>
<protein>
    <submittedName>
        <fullName evidence="4">Putative type II secretion system protein D</fullName>
    </submittedName>
</protein>
<evidence type="ECO:0000256" key="1">
    <source>
        <dbReference type="RuleBase" id="RU004003"/>
    </source>
</evidence>
<dbReference type="GO" id="GO:0015627">
    <property type="term" value="C:type II protein secretion system complex"/>
    <property type="evidence" value="ECO:0007669"/>
    <property type="project" value="TreeGrafter"/>
</dbReference>
<dbReference type="Pfam" id="PF13629">
    <property type="entry name" value="T2SS-T3SS_pil_N"/>
    <property type="match status" value="1"/>
</dbReference>
<dbReference type="AlphaFoldDB" id="A0A1M5ZSQ3"/>
<keyword evidence="5" id="KW-1185">Reference proteome</keyword>
<dbReference type="PRINTS" id="PR00811">
    <property type="entry name" value="BCTERIALGSPD"/>
</dbReference>
<reference evidence="4 5" key="1">
    <citation type="submission" date="2016-11" db="EMBL/GenBank/DDBJ databases">
        <authorList>
            <person name="Jaros S."/>
            <person name="Januszkiewicz K."/>
            <person name="Wedrychowicz H."/>
        </authorList>
    </citation>
    <scope>NUCLEOTIDE SEQUENCE [LARGE SCALE GENOMIC DNA]</scope>
    <source>
        <strain evidence="4 5">CECT 7868</strain>
    </source>
</reference>
<dbReference type="STRING" id="1216006.VA7868_03161"/>
<name>A0A1M5ZSQ3_9VIBR</name>
<dbReference type="InterPro" id="IPR004846">
    <property type="entry name" value="T2SS/T3SS_dom"/>
</dbReference>
<dbReference type="Pfam" id="PF00263">
    <property type="entry name" value="Secretin"/>
    <property type="match status" value="1"/>
</dbReference>
<dbReference type="GO" id="GO:0009306">
    <property type="term" value="P:protein secretion"/>
    <property type="evidence" value="ECO:0007669"/>
    <property type="project" value="InterPro"/>
</dbReference>
<dbReference type="InterPro" id="IPR032789">
    <property type="entry name" value="T2SS-T3SS_pil_N"/>
</dbReference>
<evidence type="ECO:0000313" key="4">
    <source>
        <dbReference type="EMBL" id="SHI27241.1"/>
    </source>
</evidence>
<proteinExistence type="inferred from homology"/>
<dbReference type="Proteomes" id="UP000184608">
    <property type="component" value="Unassembled WGS sequence"/>
</dbReference>
<evidence type="ECO:0000313" key="5">
    <source>
        <dbReference type="Proteomes" id="UP000184608"/>
    </source>
</evidence>